<dbReference type="RefSeq" id="XP_029228091.1">
    <property type="nucleotide sequence ID" value="XM_029371838.1"/>
</dbReference>
<dbReference type="GO" id="GO:0043409">
    <property type="term" value="P:negative regulation of MAPK cascade"/>
    <property type="evidence" value="ECO:0007669"/>
    <property type="project" value="TreeGrafter"/>
</dbReference>
<dbReference type="PROSITE" id="PS00383">
    <property type="entry name" value="TYR_PHOSPHATASE_1"/>
    <property type="match status" value="1"/>
</dbReference>
<evidence type="ECO:0000256" key="5">
    <source>
        <dbReference type="SAM" id="MobiDB-lite"/>
    </source>
</evidence>
<dbReference type="PANTHER" id="PTHR10159:SF511">
    <property type="entry name" value="DUAL SPECIFICITY PROTEIN PHOSPHATASE 1"/>
    <property type="match status" value="1"/>
</dbReference>
<dbReference type="InterPro" id="IPR020422">
    <property type="entry name" value="TYR_PHOSPHATASE_DUAL_dom"/>
</dbReference>
<protein>
    <recommendedName>
        <fullName evidence="2">protein-tyrosine-phosphatase</fullName>
        <ecNumber evidence="2">3.1.3.48</ecNumber>
    </recommendedName>
</protein>
<keyword evidence="3 7" id="KW-0378">Hydrolase</keyword>
<name>A0A422PHQ6_9TRYP</name>
<feature type="compositionally biased region" description="Polar residues" evidence="5">
    <location>
        <begin position="440"/>
        <end position="459"/>
    </location>
</feature>
<evidence type="ECO:0000256" key="4">
    <source>
        <dbReference type="ARBA" id="ARBA00022912"/>
    </source>
</evidence>
<comment type="similarity">
    <text evidence="1">Belongs to the protein-tyrosine phosphatase family. Non-receptor class dual specificity subfamily.</text>
</comment>
<evidence type="ECO:0000256" key="3">
    <source>
        <dbReference type="ARBA" id="ARBA00022801"/>
    </source>
</evidence>
<dbReference type="SUPFAM" id="SSF52799">
    <property type="entry name" value="(Phosphotyrosine protein) phosphatases II"/>
    <property type="match status" value="1"/>
</dbReference>
<gene>
    <name evidence="7" type="ORF">Tco025E_04933</name>
</gene>
<dbReference type="GO" id="GO:0008330">
    <property type="term" value="F:protein tyrosine/threonine phosphatase activity"/>
    <property type="evidence" value="ECO:0007669"/>
    <property type="project" value="TreeGrafter"/>
</dbReference>
<dbReference type="EC" id="3.1.3.48" evidence="2"/>
<evidence type="ECO:0000313" key="7">
    <source>
        <dbReference type="EMBL" id="RNF17255.1"/>
    </source>
</evidence>
<dbReference type="EMBL" id="MKKU01000267">
    <property type="protein sequence ID" value="RNF17255.1"/>
    <property type="molecule type" value="Genomic_DNA"/>
</dbReference>
<dbReference type="InterPro" id="IPR016130">
    <property type="entry name" value="Tyr_Pase_AS"/>
</dbReference>
<dbReference type="PROSITE" id="PS50056">
    <property type="entry name" value="TYR_PHOSPHATASE_2"/>
    <property type="match status" value="1"/>
</dbReference>
<feature type="region of interest" description="Disordered" evidence="5">
    <location>
        <begin position="239"/>
        <end position="291"/>
    </location>
</feature>
<dbReference type="CDD" id="cd14498">
    <property type="entry name" value="DSP"/>
    <property type="match status" value="1"/>
</dbReference>
<dbReference type="GO" id="GO:0005737">
    <property type="term" value="C:cytoplasm"/>
    <property type="evidence" value="ECO:0007669"/>
    <property type="project" value="TreeGrafter"/>
</dbReference>
<keyword evidence="8" id="KW-1185">Reference proteome</keyword>
<feature type="compositionally biased region" description="Basic and acidic residues" evidence="5">
    <location>
        <begin position="214"/>
        <end position="224"/>
    </location>
</feature>
<dbReference type="PANTHER" id="PTHR10159">
    <property type="entry name" value="DUAL SPECIFICITY PROTEIN PHOSPHATASE"/>
    <property type="match status" value="1"/>
</dbReference>
<dbReference type="InterPro" id="IPR029021">
    <property type="entry name" value="Prot-tyrosine_phosphatase-like"/>
</dbReference>
<evidence type="ECO:0000313" key="8">
    <source>
        <dbReference type="Proteomes" id="UP000284403"/>
    </source>
</evidence>
<dbReference type="OrthoDB" id="253091at2759"/>
<feature type="region of interest" description="Disordered" evidence="5">
    <location>
        <begin position="440"/>
        <end position="462"/>
    </location>
</feature>
<reference evidence="7 8" key="1">
    <citation type="journal article" date="2018" name="BMC Genomics">
        <title>Genomic comparison of Trypanosoma conorhini and Trypanosoma rangeli to Trypanosoma cruzi strains of high and low virulence.</title>
        <authorList>
            <person name="Bradwell K.R."/>
            <person name="Koparde V.N."/>
            <person name="Matveyev A.V."/>
            <person name="Serrano M.G."/>
            <person name="Alves J.M."/>
            <person name="Parikh H."/>
            <person name="Huang B."/>
            <person name="Lee V."/>
            <person name="Espinosa-Alvarez O."/>
            <person name="Ortiz P.A."/>
            <person name="Costa-Martins A.G."/>
            <person name="Teixeira M.M."/>
            <person name="Buck G.A."/>
        </authorList>
    </citation>
    <scope>NUCLEOTIDE SEQUENCE [LARGE SCALE GENOMIC DNA]</scope>
    <source>
        <strain evidence="7 8">025E</strain>
    </source>
</reference>
<feature type="compositionally biased region" description="Low complexity" evidence="5">
    <location>
        <begin position="61"/>
        <end position="82"/>
    </location>
</feature>
<dbReference type="GeneID" id="40318544"/>
<dbReference type="GO" id="GO:0033550">
    <property type="term" value="F:MAP kinase tyrosine phosphatase activity"/>
    <property type="evidence" value="ECO:0007669"/>
    <property type="project" value="TreeGrafter"/>
</dbReference>
<dbReference type="SMART" id="SM00195">
    <property type="entry name" value="DSPc"/>
    <property type="match status" value="1"/>
</dbReference>
<dbReference type="Proteomes" id="UP000284403">
    <property type="component" value="Unassembled WGS sequence"/>
</dbReference>
<keyword evidence="4" id="KW-0904">Protein phosphatase</keyword>
<feature type="compositionally biased region" description="Acidic residues" evidence="5">
    <location>
        <begin position="1"/>
        <end position="12"/>
    </location>
</feature>
<accession>A0A422PHQ6</accession>
<feature type="region of interest" description="Disordered" evidence="5">
    <location>
        <begin position="141"/>
        <end position="224"/>
    </location>
</feature>
<comment type="caution">
    <text evidence="7">The sequence shown here is derived from an EMBL/GenBank/DDBJ whole genome shotgun (WGS) entry which is preliminary data.</text>
</comment>
<dbReference type="InterPro" id="IPR000340">
    <property type="entry name" value="Dual-sp_phosphatase_cat-dom"/>
</dbReference>
<feature type="compositionally biased region" description="Polar residues" evidence="5">
    <location>
        <begin position="166"/>
        <end position="190"/>
    </location>
</feature>
<evidence type="ECO:0000256" key="2">
    <source>
        <dbReference type="ARBA" id="ARBA00013064"/>
    </source>
</evidence>
<feature type="compositionally biased region" description="Polar residues" evidence="5">
    <location>
        <begin position="202"/>
        <end position="213"/>
    </location>
</feature>
<feature type="domain" description="Tyrosine specific protein phosphatases" evidence="6">
    <location>
        <begin position="599"/>
        <end position="628"/>
    </location>
</feature>
<organism evidence="7 8">
    <name type="scientific">Trypanosoma conorhini</name>
    <dbReference type="NCBI Taxonomy" id="83891"/>
    <lineage>
        <taxon>Eukaryota</taxon>
        <taxon>Discoba</taxon>
        <taxon>Euglenozoa</taxon>
        <taxon>Kinetoplastea</taxon>
        <taxon>Metakinetoplastina</taxon>
        <taxon>Trypanosomatida</taxon>
        <taxon>Trypanosomatidae</taxon>
        <taxon>Trypanosoma</taxon>
    </lineage>
</organism>
<dbReference type="GO" id="GO:0017017">
    <property type="term" value="F:MAP kinase tyrosine/serine/threonine phosphatase activity"/>
    <property type="evidence" value="ECO:0007669"/>
    <property type="project" value="TreeGrafter"/>
</dbReference>
<evidence type="ECO:0000259" key="6">
    <source>
        <dbReference type="PROSITE" id="PS50056"/>
    </source>
</evidence>
<dbReference type="InterPro" id="IPR000387">
    <property type="entry name" value="Tyr_Pase_dom"/>
</dbReference>
<dbReference type="AlphaFoldDB" id="A0A422PHQ6"/>
<dbReference type="Pfam" id="PF00782">
    <property type="entry name" value="DSPc"/>
    <property type="match status" value="1"/>
</dbReference>
<proteinExistence type="inferred from homology"/>
<evidence type="ECO:0000256" key="1">
    <source>
        <dbReference type="ARBA" id="ARBA00008601"/>
    </source>
</evidence>
<dbReference type="Gene3D" id="3.90.190.10">
    <property type="entry name" value="Protein tyrosine phosphatase superfamily"/>
    <property type="match status" value="1"/>
</dbReference>
<feature type="region of interest" description="Disordered" evidence="5">
    <location>
        <begin position="1"/>
        <end position="89"/>
    </location>
</feature>
<sequence length="734" mass="77824">MSGDGDGTDGDGGETVVPPGENRRQPPRPEPQRARPRGLENGGRDAVEEAGAATMTVVATNSNRSQAAGAQSQAGNPAKAGTAAGGGGGDSAPAGAGGFFVGTTTHVSLAGAGVAGARIPSFGLSTSQMKAVLDVVRRRKRGEQRQVAAPGVQPHPITPPTTAATLNETPTITPALSQSEHGRSTTSSLNEIPLLSGPPCTGASTPISVSSGRTEPHSCHEKEEERDFFIHSFAPRLQTGFSASRTPPGDEAKSRTQAETQHQAGAEVERQEDDEDAEQQQRPQPLQVDEVWFDNDENVSRVHHRWAELSAGLRIRVPASPWCPAAGEPIPTCKQHNSDFDFSASSSFGSSYSRSLLQAYNQHTFVRAASCLSTNTPCVSPCVSGVAGGDADAPLGTSKVPASATPMRSNGGGGCGGSAVPSCQQYNFLCGVQRRGTAAPLQTPQEGTADQISSSNGHQNGVIAPPPLAREDVDHAASFDAAMVLPGLYLGSHSDAMKLPALAAHGISLVLSVAEECVLEDSVVNNEYNIRFVKFPLRDHSDENIASYFGPLTKMIHKQLHRRECALWKAKNATPETRENGEVGAATDASSVACVPGGVLVHCRMGVSRSAAVVLAYLMIYGDTLVVDEGCYSQQQQMEESPTIAFTPLSETSPFLPANDDETAKEGRRCRVCCCCRARQNRMVGDYCECCEAAPRVVKSYREAFAFLKRRKRDINPNIGFVLALRELEGREER</sequence>